<dbReference type="Gene3D" id="1.10.1200.10">
    <property type="entry name" value="ACP-like"/>
    <property type="match status" value="1"/>
</dbReference>
<proteinExistence type="predicted"/>
<protein>
    <recommendedName>
        <fullName evidence="1">Pyrrolo-quinoline quinone repeat domain-containing protein</fullName>
    </recommendedName>
</protein>
<organism evidence="2">
    <name type="scientific">Arion vulgaris</name>
    <dbReference type="NCBI Taxonomy" id="1028688"/>
    <lineage>
        <taxon>Eukaryota</taxon>
        <taxon>Metazoa</taxon>
        <taxon>Spiralia</taxon>
        <taxon>Lophotrochozoa</taxon>
        <taxon>Mollusca</taxon>
        <taxon>Gastropoda</taxon>
        <taxon>Heterobranchia</taxon>
        <taxon>Euthyneura</taxon>
        <taxon>Panpulmonata</taxon>
        <taxon>Eupulmonata</taxon>
        <taxon>Stylommatophora</taxon>
        <taxon>Helicina</taxon>
        <taxon>Arionoidea</taxon>
        <taxon>Arionidae</taxon>
        <taxon>Arion</taxon>
    </lineage>
</organism>
<dbReference type="InterPro" id="IPR011047">
    <property type="entry name" value="Quinoprotein_ADH-like_sf"/>
</dbReference>
<dbReference type="InterPro" id="IPR002372">
    <property type="entry name" value="PQQ_rpt_dom"/>
</dbReference>
<dbReference type="Pfam" id="PF13570">
    <property type="entry name" value="Beta-prop_ACSF4"/>
    <property type="match status" value="1"/>
</dbReference>
<dbReference type="InterPro" id="IPR052091">
    <property type="entry name" value="Beta-ala_Activ/Resist"/>
</dbReference>
<dbReference type="SUPFAM" id="SSF47336">
    <property type="entry name" value="ACP-like"/>
    <property type="match status" value="1"/>
</dbReference>
<dbReference type="PANTHER" id="PTHR44394">
    <property type="entry name" value="BETA-ALANINE-ACTIVATING ENZYME"/>
    <property type="match status" value="1"/>
</dbReference>
<accession>A0A0B6YV06</accession>
<dbReference type="AlphaFoldDB" id="A0A0B6YV06"/>
<dbReference type="GO" id="GO:0043041">
    <property type="term" value="P:amino acid activation for nonribosomal peptide biosynthetic process"/>
    <property type="evidence" value="ECO:0007669"/>
    <property type="project" value="TreeGrafter"/>
</dbReference>
<feature type="domain" description="Pyrrolo-quinoline quinone repeat" evidence="1">
    <location>
        <begin position="361"/>
        <end position="707"/>
    </location>
</feature>
<dbReference type="InterPro" id="IPR018391">
    <property type="entry name" value="PQQ_b-propeller_rpt"/>
</dbReference>
<dbReference type="SMART" id="SM00564">
    <property type="entry name" value="PQQ"/>
    <property type="match status" value="7"/>
</dbReference>
<dbReference type="PANTHER" id="PTHR44394:SF1">
    <property type="entry name" value="BETA-ALANINE-ACTIVATING ENZYME"/>
    <property type="match status" value="1"/>
</dbReference>
<evidence type="ECO:0000259" key="1">
    <source>
        <dbReference type="Pfam" id="PF13570"/>
    </source>
</evidence>
<sequence>IQECLPSHYVPSVFVKIPGSFPLTLNGKLDKKLLINIGNLEMAAGFERKISNVWTFAQELWMTCLPDSSVCIHCTDNFISLGGDSLAAVRLVSIVEHILKYSLPMLLDLLINKDFGNFVDGLQRYVNIKQPDIQSIPPFLELRKNISESLGNNNMANNVGHKYDQEEGNLDEIKPILNIHFTSVANKDLHNKRLKSSSNLNKISERKISKHTDLMKPDEANLTGDEIVICSSVSISEHHHHENCELHLQPDNDNLSISDSKFRNGKYKSLFNTELSSVAEKFIHSPTLKRIVSRGTIWRKNTSNMRQGSRNISCLSDSNISNSCCSGSLKSGDISDRSDEEMYCPTIITGLEMKFRWKFDTNKCVDASPLIVEQNDMMLAFIGSHSGLFSAINMHTGILVWSTNLPDRIESSACCSLCGTYVVVGCYDGYIYMFDVTTGLIVWKFATSDTVKCSPVIDGSTGFVVCGSHDGFLYCLDLNAKECVWMCDLGGGSVFSSPAIDMSARLVYAASLAGRLLCICADSGTVNWIYKLEKPVFSSLCLLGDSVLVGCVDGKLYCITSSGHVEWTFVTRAPLFSTPIVHSSSVLVGSHDRHLYCLSNTGSLMWMFQTSFPVYSTAFACMFCKHVESSREPCSDFQHKSNVSTEFPVHQSIVVTASTAGTIYMLNFQDGKLLSELKLPGEVFSSPVVVDNFVAVGCRDNFVYCLEVT</sequence>
<gene>
    <name evidence="2" type="primary">ORF38278</name>
</gene>
<dbReference type="InterPro" id="IPR015943">
    <property type="entry name" value="WD40/YVTN_repeat-like_dom_sf"/>
</dbReference>
<evidence type="ECO:0000313" key="2">
    <source>
        <dbReference type="EMBL" id="CEK60053.1"/>
    </source>
</evidence>
<dbReference type="EMBL" id="HACG01013188">
    <property type="protein sequence ID" value="CEK60053.1"/>
    <property type="molecule type" value="Transcribed_RNA"/>
</dbReference>
<feature type="non-terminal residue" evidence="2">
    <location>
        <position position="1"/>
    </location>
</feature>
<dbReference type="InterPro" id="IPR006162">
    <property type="entry name" value="Ppantetheine_attach_site"/>
</dbReference>
<dbReference type="InterPro" id="IPR036736">
    <property type="entry name" value="ACP-like_sf"/>
</dbReference>
<reference evidence="2" key="1">
    <citation type="submission" date="2014-12" db="EMBL/GenBank/DDBJ databases">
        <title>Insight into the proteome of Arion vulgaris.</title>
        <authorList>
            <person name="Aradska J."/>
            <person name="Bulat T."/>
            <person name="Smidak R."/>
            <person name="Sarate P."/>
            <person name="Gangsoo J."/>
            <person name="Sialana F."/>
            <person name="Bilban M."/>
            <person name="Lubec G."/>
        </authorList>
    </citation>
    <scope>NUCLEOTIDE SEQUENCE</scope>
    <source>
        <tissue evidence="2">Skin</tissue>
    </source>
</reference>
<dbReference type="Gene3D" id="2.130.10.10">
    <property type="entry name" value="YVTN repeat-like/Quinoprotein amine dehydrogenase"/>
    <property type="match status" value="3"/>
</dbReference>
<dbReference type="PROSITE" id="PS00012">
    <property type="entry name" value="PHOSPHOPANTETHEINE"/>
    <property type="match status" value="1"/>
</dbReference>
<name>A0A0B6YV06_9EUPU</name>
<dbReference type="SUPFAM" id="SSF50998">
    <property type="entry name" value="Quinoprotein alcohol dehydrogenase-like"/>
    <property type="match status" value="1"/>
</dbReference>